<dbReference type="FunFam" id="2.40.50.100:FF:000010">
    <property type="entry name" value="Acetyltransferase component of pyruvate dehydrogenase complex"/>
    <property type="match status" value="1"/>
</dbReference>
<comment type="catalytic activity">
    <reaction evidence="6">
        <text>N(6)-[(R)-dihydrolipoyl]-L-lysyl-[protein] + acetyl-CoA = N(6)-[(R)-S(8)-acetyldihydrolipoyl]-L-lysyl-[protein] + CoA</text>
        <dbReference type="Rhea" id="RHEA:17017"/>
        <dbReference type="Rhea" id="RHEA-COMP:10475"/>
        <dbReference type="Rhea" id="RHEA-COMP:10478"/>
        <dbReference type="ChEBI" id="CHEBI:57287"/>
        <dbReference type="ChEBI" id="CHEBI:57288"/>
        <dbReference type="ChEBI" id="CHEBI:83100"/>
        <dbReference type="ChEBI" id="CHEBI:83111"/>
        <dbReference type="EC" id="2.3.1.12"/>
    </reaction>
</comment>
<evidence type="ECO:0000259" key="9">
    <source>
        <dbReference type="PROSITE" id="PS51826"/>
    </source>
</evidence>
<comment type="cofactor">
    <cofactor evidence="6">
        <name>(R)-lipoate</name>
        <dbReference type="ChEBI" id="CHEBI:83088"/>
    </cofactor>
    <text evidence="6">Binds 1 lipoyl cofactor covalently.</text>
</comment>
<evidence type="ECO:0000256" key="2">
    <source>
        <dbReference type="ARBA" id="ARBA00022679"/>
    </source>
</evidence>
<dbReference type="CDD" id="cd06849">
    <property type="entry name" value="lipoyl_domain"/>
    <property type="match status" value="1"/>
</dbReference>
<gene>
    <name evidence="10" type="primary">PDCE23</name>
</gene>
<proteinExistence type="evidence at transcript level"/>
<protein>
    <recommendedName>
        <fullName evidence="6">Acetyltransferase component of pyruvate dehydrogenase complex</fullName>
        <ecNumber evidence="6">2.3.1.12</ecNumber>
    </recommendedName>
</protein>
<feature type="compositionally biased region" description="Low complexity" evidence="7">
    <location>
        <begin position="240"/>
        <end position="252"/>
    </location>
</feature>
<keyword evidence="3 6" id="KW-0450">Lipoyl</keyword>
<dbReference type="PROSITE" id="PS50968">
    <property type="entry name" value="BIOTINYL_LIPOYL"/>
    <property type="match status" value="1"/>
</dbReference>
<evidence type="ECO:0000256" key="7">
    <source>
        <dbReference type="SAM" id="MobiDB-lite"/>
    </source>
</evidence>
<dbReference type="Pfam" id="PF00198">
    <property type="entry name" value="2-oxoacid_dh"/>
    <property type="match status" value="1"/>
</dbReference>
<name>A0AA50H667_BETPL</name>
<evidence type="ECO:0000256" key="6">
    <source>
        <dbReference type="RuleBase" id="RU361137"/>
    </source>
</evidence>
<comment type="similarity">
    <text evidence="1 6">Belongs to the 2-oxoacid dehydrogenase family.</text>
</comment>
<keyword evidence="2 6" id="KW-0808">Transferase</keyword>
<feature type="region of interest" description="Disordered" evidence="7">
    <location>
        <begin position="208"/>
        <end position="255"/>
    </location>
</feature>
<dbReference type="InterPro" id="IPR001078">
    <property type="entry name" value="2-oxoacid_DH_actylTfrase"/>
</dbReference>
<dbReference type="NCBIfam" id="TIGR01349">
    <property type="entry name" value="PDHac_trf_mito"/>
    <property type="match status" value="1"/>
</dbReference>
<sequence length="548" mass="59887">MAYASHIINHSKKLRNAPNFLWHEHAIFIRRFSNHAQPSIGKRDDTSKIRRHCYVPSERETVSRSATSGTISMFGIQKRNMTTMKVRNPIAGLAHNQGFSCSQVYLRRGFSSDSGLPSHQEIGMPSLSPTMSEGNIARWLKKEGDKVSPGDVLCEVETDKATVELESMEEGYLAKIVRGDGSKEIKVGEVIAITVEDEEYITKFKDYEPSTSGADAGDAAVKESPAPPKKEVVEQPVSSPEPKTSKPTAAPPAEDRIFSSPLARKLAEEHNVPLSSIKGTGLDGRIVKADIDDYLASRGKEGLATAPKAAATPAALDYADIPHSQIRKITASRLLLSKQTIPHYYLTVDSCVDKLMDLRNQLNSLQEASGGKRISVNDLVIKAAALALRKVPQCNSSWTDEYIRQYHNVNINVAVQTDNGLFVPVIRDADKKGLSRIGEEVKQLAQKAKENSLKPEDYEGGTFTVSNLGGPFGIKQFCAIINPPQSGILAVGSAEKRVVPSSGPEQFKFASFMPVTLSCDHRVIDGAIGAEWLKAFKGYIENPESMLL</sequence>
<dbReference type="EMBL" id="OR026651">
    <property type="protein sequence ID" value="WLR81676.1"/>
    <property type="molecule type" value="mRNA"/>
</dbReference>
<dbReference type="InterPro" id="IPR003016">
    <property type="entry name" value="2-oxoA_DH_lipoyl-BS"/>
</dbReference>
<comment type="subcellular location">
    <subcellularLocation>
        <location evidence="6">Mitochondrion</location>
    </subcellularLocation>
</comment>
<dbReference type="FunFam" id="3.30.559.10:FF:000003">
    <property type="entry name" value="Acetyltransferase component of pyruvate dehydrogenase complex"/>
    <property type="match status" value="1"/>
</dbReference>
<keyword evidence="5 6" id="KW-0012">Acyltransferase</keyword>
<evidence type="ECO:0000256" key="5">
    <source>
        <dbReference type="ARBA" id="ARBA00023315"/>
    </source>
</evidence>
<comment type="function">
    <text evidence="6">The pyruvate dehydrogenase complex catalyzes the overall conversion of pyruvate to acetyl-CoA and CO(2).</text>
</comment>
<accession>A0AA50H667</accession>
<organism evidence="10">
    <name type="scientific">Betula platyphylla</name>
    <name type="common">Asian white birch</name>
    <dbReference type="NCBI Taxonomy" id="78630"/>
    <lineage>
        <taxon>Eukaryota</taxon>
        <taxon>Viridiplantae</taxon>
        <taxon>Streptophyta</taxon>
        <taxon>Embryophyta</taxon>
        <taxon>Tracheophyta</taxon>
        <taxon>Spermatophyta</taxon>
        <taxon>Magnoliopsida</taxon>
        <taxon>eudicotyledons</taxon>
        <taxon>Gunneridae</taxon>
        <taxon>Pentapetalae</taxon>
        <taxon>rosids</taxon>
        <taxon>fabids</taxon>
        <taxon>Fagales</taxon>
        <taxon>Betulaceae</taxon>
        <taxon>Betula</taxon>
    </lineage>
</organism>
<dbReference type="PANTHER" id="PTHR23151">
    <property type="entry name" value="DIHYDROLIPOAMIDE ACETYL/SUCCINYL-TRANSFERASE-RELATED"/>
    <property type="match status" value="1"/>
</dbReference>
<dbReference type="SUPFAM" id="SSF47005">
    <property type="entry name" value="Peripheral subunit-binding domain of 2-oxo acid dehydrogenase complex"/>
    <property type="match status" value="1"/>
</dbReference>
<dbReference type="Pfam" id="PF00364">
    <property type="entry name" value="Biotin_lipoyl"/>
    <property type="match status" value="1"/>
</dbReference>
<dbReference type="InterPro" id="IPR036625">
    <property type="entry name" value="E3-bd_dom_sf"/>
</dbReference>
<dbReference type="PROSITE" id="PS51826">
    <property type="entry name" value="PSBD"/>
    <property type="match status" value="1"/>
</dbReference>
<feature type="domain" description="Peripheral subunit-binding (PSBD)" evidence="9">
    <location>
        <begin position="258"/>
        <end position="295"/>
    </location>
</feature>
<dbReference type="Pfam" id="PF02817">
    <property type="entry name" value="E3_binding"/>
    <property type="match status" value="1"/>
</dbReference>
<dbReference type="Gene3D" id="2.40.50.100">
    <property type="match status" value="1"/>
</dbReference>
<dbReference type="GO" id="GO:0045254">
    <property type="term" value="C:pyruvate dehydrogenase complex"/>
    <property type="evidence" value="ECO:0007669"/>
    <property type="project" value="UniProtKB-UniRule"/>
</dbReference>
<dbReference type="GO" id="GO:0004742">
    <property type="term" value="F:dihydrolipoyllysine-residue acetyltransferase activity"/>
    <property type="evidence" value="ECO:0007669"/>
    <property type="project" value="UniProtKB-UniRule"/>
</dbReference>
<dbReference type="InterPro" id="IPR011053">
    <property type="entry name" value="Single_hybrid_motif"/>
</dbReference>
<dbReference type="InterPro" id="IPR004167">
    <property type="entry name" value="PSBD"/>
</dbReference>
<dbReference type="AlphaFoldDB" id="A0AA50H667"/>
<dbReference type="GO" id="GO:0005739">
    <property type="term" value="C:mitochondrion"/>
    <property type="evidence" value="ECO:0007669"/>
    <property type="project" value="UniProtKB-SubCell"/>
</dbReference>
<dbReference type="InterPro" id="IPR045257">
    <property type="entry name" value="E2/Pdx1"/>
</dbReference>
<dbReference type="PANTHER" id="PTHR23151:SF90">
    <property type="entry name" value="DIHYDROLIPOYLLYSINE-RESIDUE ACETYLTRANSFERASE COMPONENT OF PYRUVATE DEHYDROGENASE COMPLEX, MITOCHONDRIAL-RELATED"/>
    <property type="match status" value="1"/>
</dbReference>
<keyword evidence="10" id="KW-0670">Pyruvate</keyword>
<feature type="domain" description="Lipoyl-binding" evidence="8">
    <location>
        <begin position="119"/>
        <end position="195"/>
    </location>
</feature>
<dbReference type="GO" id="GO:0006086">
    <property type="term" value="P:pyruvate decarboxylation to acetyl-CoA"/>
    <property type="evidence" value="ECO:0007669"/>
    <property type="project" value="InterPro"/>
</dbReference>
<keyword evidence="4" id="KW-0809">Transit peptide</keyword>
<evidence type="ECO:0000313" key="10">
    <source>
        <dbReference type="EMBL" id="WLR81676.1"/>
    </source>
</evidence>
<evidence type="ECO:0000256" key="1">
    <source>
        <dbReference type="ARBA" id="ARBA00007317"/>
    </source>
</evidence>
<dbReference type="InterPro" id="IPR023213">
    <property type="entry name" value="CAT-like_dom_sf"/>
</dbReference>
<dbReference type="PROSITE" id="PS00189">
    <property type="entry name" value="LIPOYL"/>
    <property type="match status" value="1"/>
</dbReference>
<evidence type="ECO:0000259" key="8">
    <source>
        <dbReference type="PROSITE" id="PS50968"/>
    </source>
</evidence>
<reference evidence="10" key="1">
    <citation type="submission" date="2023-05" db="EMBL/GenBank/DDBJ databases">
        <authorList>
            <person name="Liu Z.J."/>
            <person name="Wang Y.C."/>
        </authorList>
    </citation>
    <scope>NUCLEOTIDE SEQUENCE</scope>
</reference>
<evidence type="ECO:0000256" key="4">
    <source>
        <dbReference type="ARBA" id="ARBA00022946"/>
    </source>
</evidence>
<dbReference type="Gene3D" id="4.10.320.10">
    <property type="entry name" value="E3-binding domain"/>
    <property type="match status" value="1"/>
</dbReference>
<dbReference type="InterPro" id="IPR006257">
    <property type="entry name" value="LAT1"/>
</dbReference>
<dbReference type="SUPFAM" id="SSF52777">
    <property type="entry name" value="CoA-dependent acyltransferases"/>
    <property type="match status" value="1"/>
</dbReference>
<dbReference type="SUPFAM" id="SSF51230">
    <property type="entry name" value="Single hybrid motif"/>
    <property type="match status" value="1"/>
</dbReference>
<dbReference type="EC" id="2.3.1.12" evidence="6"/>
<dbReference type="InterPro" id="IPR000089">
    <property type="entry name" value="Biotin_lipoyl"/>
</dbReference>
<evidence type="ECO:0000256" key="3">
    <source>
        <dbReference type="ARBA" id="ARBA00022823"/>
    </source>
</evidence>
<dbReference type="Gene3D" id="3.30.559.10">
    <property type="entry name" value="Chloramphenicol acetyltransferase-like domain"/>
    <property type="match status" value="1"/>
</dbReference>